<gene>
    <name evidence="3" type="ORF">S01H1_38101</name>
</gene>
<dbReference type="InterPro" id="IPR001296">
    <property type="entry name" value="Glyco_trans_1"/>
</dbReference>
<dbReference type="InterPro" id="IPR028098">
    <property type="entry name" value="Glyco_trans_4-like_N"/>
</dbReference>
<sequence>VVARRKGERLILFEDLSGRLRLFLANHLLKLITNTKIVVLVQSALHTMSYMAGIVDTIDQKICMVCLKAADMIIANSQATKAELIRRGINSSKIRVVYPGVDSFYIERKMKSRDTNDSKTVNLLSVTGKYRPWKCQDYLVRAFGHLKAEVVQMTIVASTESFPSYVRKLLDLCQELDIENQVRILDRTKNVKELGQLYSKADIFILPSVWEAFGIVLLEAMSFGIPIVATNAGGIPELVEDGVEGFLVPPKDAKALATALQKLIDDPKL</sequence>
<dbReference type="CDD" id="cd03801">
    <property type="entry name" value="GT4_PimA-like"/>
    <property type="match status" value="1"/>
</dbReference>
<dbReference type="SUPFAM" id="SSF53756">
    <property type="entry name" value="UDP-Glycosyltransferase/glycogen phosphorylase"/>
    <property type="match status" value="1"/>
</dbReference>
<feature type="non-terminal residue" evidence="3">
    <location>
        <position position="269"/>
    </location>
</feature>
<reference evidence="3" key="1">
    <citation type="journal article" date="2014" name="Front. Microbiol.">
        <title>High frequency of phylogenetically diverse reductive dehalogenase-homologous genes in deep subseafloor sedimentary metagenomes.</title>
        <authorList>
            <person name="Kawai M."/>
            <person name="Futagami T."/>
            <person name="Toyoda A."/>
            <person name="Takaki Y."/>
            <person name="Nishi S."/>
            <person name="Hori S."/>
            <person name="Arai W."/>
            <person name="Tsubouchi T."/>
            <person name="Morono Y."/>
            <person name="Uchiyama I."/>
            <person name="Ito T."/>
            <person name="Fujiyama A."/>
            <person name="Inagaki F."/>
            <person name="Takami H."/>
        </authorList>
    </citation>
    <scope>NUCLEOTIDE SEQUENCE</scope>
    <source>
        <strain evidence="3">Expedition CK06-06</strain>
    </source>
</reference>
<dbReference type="PANTHER" id="PTHR12526">
    <property type="entry name" value="GLYCOSYLTRANSFERASE"/>
    <property type="match status" value="1"/>
</dbReference>
<dbReference type="GO" id="GO:0016757">
    <property type="term" value="F:glycosyltransferase activity"/>
    <property type="evidence" value="ECO:0007669"/>
    <property type="project" value="InterPro"/>
</dbReference>
<feature type="domain" description="Glycosyltransferase subfamily 4-like N-terminal" evidence="2">
    <location>
        <begin position="61"/>
        <end position="102"/>
    </location>
</feature>
<evidence type="ECO:0000259" key="1">
    <source>
        <dbReference type="Pfam" id="PF00534"/>
    </source>
</evidence>
<name>X0U9Z7_9ZZZZ</name>
<feature type="domain" description="Glycosyl transferase family 1" evidence="1">
    <location>
        <begin position="113"/>
        <end position="268"/>
    </location>
</feature>
<accession>X0U9Z7</accession>
<dbReference type="Pfam" id="PF00534">
    <property type="entry name" value="Glycos_transf_1"/>
    <property type="match status" value="1"/>
</dbReference>
<protein>
    <recommendedName>
        <fullName evidence="4">Glycosyl transferase family 1 domain-containing protein</fullName>
    </recommendedName>
</protein>
<dbReference type="AlphaFoldDB" id="X0U9Z7"/>
<feature type="non-terminal residue" evidence="3">
    <location>
        <position position="1"/>
    </location>
</feature>
<dbReference type="Pfam" id="PF13439">
    <property type="entry name" value="Glyco_transf_4"/>
    <property type="match status" value="1"/>
</dbReference>
<evidence type="ECO:0000313" key="3">
    <source>
        <dbReference type="EMBL" id="GAG02365.1"/>
    </source>
</evidence>
<comment type="caution">
    <text evidence="3">The sequence shown here is derived from an EMBL/GenBank/DDBJ whole genome shotgun (WGS) entry which is preliminary data.</text>
</comment>
<organism evidence="3">
    <name type="scientific">marine sediment metagenome</name>
    <dbReference type="NCBI Taxonomy" id="412755"/>
    <lineage>
        <taxon>unclassified sequences</taxon>
        <taxon>metagenomes</taxon>
        <taxon>ecological metagenomes</taxon>
    </lineage>
</organism>
<dbReference type="Gene3D" id="3.40.50.2000">
    <property type="entry name" value="Glycogen Phosphorylase B"/>
    <property type="match status" value="2"/>
</dbReference>
<proteinExistence type="predicted"/>
<evidence type="ECO:0008006" key="4">
    <source>
        <dbReference type="Google" id="ProtNLM"/>
    </source>
</evidence>
<evidence type="ECO:0000259" key="2">
    <source>
        <dbReference type="Pfam" id="PF13439"/>
    </source>
</evidence>
<dbReference type="EMBL" id="BARS01023961">
    <property type="protein sequence ID" value="GAG02365.1"/>
    <property type="molecule type" value="Genomic_DNA"/>
</dbReference>